<evidence type="ECO:0000313" key="2">
    <source>
        <dbReference type="EMBL" id="KAG7353007.1"/>
    </source>
</evidence>
<feature type="region of interest" description="Disordered" evidence="1">
    <location>
        <begin position="147"/>
        <end position="183"/>
    </location>
</feature>
<feature type="region of interest" description="Disordered" evidence="1">
    <location>
        <begin position="69"/>
        <end position="91"/>
    </location>
</feature>
<evidence type="ECO:0000256" key="1">
    <source>
        <dbReference type="SAM" id="MobiDB-lite"/>
    </source>
</evidence>
<reference evidence="2" key="2">
    <citation type="submission" date="2021-04" db="EMBL/GenBank/DDBJ databases">
        <authorList>
            <person name="Podell S."/>
        </authorList>
    </citation>
    <scope>NUCLEOTIDE SEQUENCE</scope>
    <source>
        <strain evidence="2">Hildebrandi</strain>
    </source>
</reference>
<gene>
    <name evidence="2" type="ORF">IV203_009055</name>
</gene>
<feature type="compositionally biased region" description="Basic and acidic residues" evidence="1">
    <location>
        <begin position="204"/>
        <end position="217"/>
    </location>
</feature>
<name>A0A9K3PMM5_9STRA</name>
<sequence>MKERRQGLGHALMLKQRELEREKIKSWNLNQSVQQSIFRILEDSNNLSTFKEGSINSATNEPVWCNRNTSNVRRKKQQHELDPPPRQSFSTEDVNMLSQNKELPMQLGKNATVTPQKRREVECEAPKGCGQRHKDRLESIRLKLERSDQKTPRGCRIKDEGDTNEGVTKGTLHPSNETIEGTKSTPYHRDAMIYQSKPIPSHNQENESFKERNDKLQKNQNARRKTLSRDTMFKHASEKDICSHQATTLSSCGNLKTINSDKNMDFSRCIATEPFQSRIERSSCEDTMIEIRQQLMESSFEGEKTHSGFLKQKNDDPSSKDRIIHSDARNQTRQMPQSQAVSINTSPDNCEDSPINHHDTSCDRCQSGAKPISGHSLDLENKDLLMEEEINSEGENEESMLYFTLCVPSESCQTLDEDNRAGSMDTYENCSSQKGSESQLDFKQLLLNLAALNVSKHHDVTPSSQQSETTSIAFLNCNVTHDKMFLDRSSVGRGDLDSNLDRIDRECRAQKQALQEHFNLDETDLDFILDHIAAAQNCEADIRWDLIEALVFPEDLEHHESVMREIPVIQDDSTYRDAISIREHYQEMILDLLELHEESQASLQPEELHRRQQTLIHLLRATSDEEAHLTSLSLDDVSEIVAHIQLCFEQDLEIQWSMLHFIVFPLGILMEDKEP</sequence>
<feature type="compositionally biased region" description="Polar residues" evidence="1">
    <location>
        <begin position="173"/>
        <end position="183"/>
    </location>
</feature>
<protein>
    <submittedName>
        <fullName evidence="2">Uncharacterized protein</fullName>
    </submittedName>
</protein>
<feature type="compositionally biased region" description="Polar residues" evidence="1">
    <location>
        <begin position="331"/>
        <end position="348"/>
    </location>
</feature>
<dbReference type="EMBL" id="JAGRRH010000017">
    <property type="protein sequence ID" value="KAG7353007.1"/>
    <property type="molecule type" value="Genomic_DNA"/>
</dbReference>
<feature type="region of interest" description="Disordered" evidence="1">
    <location>
        <begin position="110"/>
        <end position="129"/>
    </location>
</feature>
<keyword evidence="3" id="KW-1185">Reference proteome</keyword>
<feature type="compositionally biased region" description="Basic and acidic residues" evidence="1">
    <location>
        <begin position="147"/>
        <end position="161"/>
    </location>
</feature>
<accession>A0A9K3PMM5</accession>
<reference evidence="2" key="1">
    <citation type="journal article" date="2021" name="Sci. Rep.">
        <title>Diploid genomic architecture of Nitzschia inconspicua, an elite biomass production diatom.</title>
        <authorList>
            <person name="Oliver A."/>
            <person name="Podell S."/>
            <person name="Pinowska A."/>
            <person name="Traller J.C."/>
            <person name="Smith S.R."/>
            <person name="McClure R."/>
            <person name="Beliaev A."/>
            <person name="Bohutskyi P."/>
            <person name="Hill E.A."/>
            <person name="Rabines A."/>
            <person name="Zheng H."/>
            <person name="Allen L.Z."/>
            <person name="Kuo A."/>
            <person name="Grigoriev I.V."/>
            <person name="Allen A.E."/>
            <person name="Hazlebeck D."/>
            <person name="Allen E.E."/>
        </authorList>
    </citation>
    <scope>NUCLEOTIDE SEQUENCE</scope>
    <source>
        <strain evidence="2">Hildebrandi</strain>
    </source>
</reference>
<comment type="caution">
    <text evidence="2">The sequence shown here is derived from an EMBL/GenBank/DDBJ whole genome shotgun (WGS) entry which is preliminary data.</text>
</comment>
<dbReference type="AlphaFoldDB" id="A0A9K3PMM5"/>
<dbReference type="Proteomes" id="UP000693970">
    <property type="component" value="Unassembled WGS sequence"/>
</dbReference>
<evidence type="ECO:0000313" key="3">
    <source>
        <dbReference type="Proteomes" id="UP000693970"/>
    </source>
</evidence>
<organism evidence="2 3">
    <name type="scientific">Nitzschia inconspicua</name>
    <dbReference type="NCBI Taxonomy" id="303405"/>
    <lineage>
        <taxon>Eukaryota</taxon>
        <taxon>Sar</taxon>
        <taxon>Stramenopiles</taxon>
        <taxon>Ochrophyta</taxon>
        <taxon>Bacillariophyta</taxon>
        <taxon>Bacillariophyceae</taxon>
        <taxon>Bacillariophycidae</taxon>
        <taxon>Bacillariales</taxon>
        <taxon>Bacillariaceae</taxon>
        <taxon>Nitzschia</taxon>
    </lineage>
</organism>
<feature type="region of interest" description="Disordered" evidence="1">
    <location>
        <begin position="299"/>
        <end position="350"/>
    </location>
</feature>
<proteinExistence type="predicted"/>
<feature type="region of interest" description="Disordered" evidence="1">
    <location>
        <begin position="197"/>
        <end position="232"/>
    </location>
</feature>
<feature type="compositionally biased region" description="Basic and acidic residues" evidence="1">
    <location>
        <begin position="301"/>
        <end position="330"/>
    </location>
</feature>